<organism evidence="1 2">
    <name type="scientific">Cuscuta campestris</name>
    <dbReference type="NCBI Taxonomy" id="132261"/>
    <lineage>
        <taxon>Eukaryota</taxon>
        <taxon>Viridiplantae</taxon>
        <taxon>Streptophyta</taxon>
        <taxon>Embryophyta</taxon>
        <taxon>Tracheophyta</taxon>
        <taxon>Spermatophyta</taxon>
        <taxon>Magnoliopsida</taxon>
        <taxon>eudicotyledons</taxon>
        <taxon>Gunneridae</taxon>
        <taxon>Pentapetalae</taxon>
        <taxon>asterids</taxon>
        <taxon>lamiids</taxon>
        <taxon>Solanales</taxon>
        <taxon>Convolvulaceae</taxon>
        <taxon>Cuscuteae</taxon>
        <taxon>Cuscuta</taxon>
        <taxon>Cuscuta subgen. Grammica</taxon>
        <taxon>Cuscuta sect. Cleistogrammica</taxon>
    </lineage>
</organism>
<dbReference type="AlphaFoldDB" id="A0A484KBE3"/>
<accession>A0A484KBE3</accession>
<protein>
    <submittedName>
        <fullName evidence="1">Uncharacterized protein</fullName>
    </submittedName>
</protein>
<gene>
    <name evidence="1" type="ORF">CCAM_LOCUS2015</name>
</gene>
<name>A0A484KBE3_9ASTE</name>
<keyword evidence="2" id="KW-1185">Reference proteome</keyword>
<proteinExistence type="predicted"/>
<dbReference type="EMBL" id="OOIL02000115">
    <property type="protein sequence ID" value="VFQ60239.1"/>
    <property type="molecule type" value="Genomic_DNA"/>
</dbReference>
<reference evidence="1 2" key="1">
    <citation type="submission" date="2018-04" db="EMBL/GenBank/DDBJ databases">
        <authorList>
            <person name="Vogel A."/>
        </authorList>
    </citation>
    <scope>NUCLEOTIDE SEQUENCE [LARGE SCALE GENOMIC DNA]</scope>
</reference>
<dbReference type="Proteomes" id="UP000595140">
    <property type="component" value="Unassembled WGS sequence"/>
</dbReference>
<sequence length="85" mass="9820">MQGYHNLDLNSSINKFSFHCSCFVPSDWFPTKVTQLTQSRDAPILHIQGVIKCPEIFGLAFRVKHLIEEMGRGQYRTNDMSSSKW</sequence>
<evidence type="ECO:0000313" key="2">
    <source>
        <dbReference type="Proteomes" id="UP000595140"/>
    </source>
</evidence>
<evidence type="ECO:0000313" key="1">
    <source>
        <dbReference type="EMBL" id="VFQ60239.1"/>
    </source>
</evidence>